<organism evidence="3 4">
    <name type="scientific">Cladobotryum mycophilum</name>
    <dbReference type="NCBI Taxonomy" id="491253"/>
    <lineage>
        <taxon>Eukaryota</taxon>
        <taxon>Fungi</taxon>
        <taxon>Dikarya</taxon>
        <taxon>Ascomycota</taxon>
        <taxon>Pezizomycotina</taxon>
        <taxon>Sordariomycetes</taxon>
        <taxon>Hypocreomycetidae</taxon>
        <taxon>Hypocreales</taxon>
        <taxon>Hypocreaceae</taxon>
        <taxon>Cladobotryum</taxon>
    </lineage>
</organism>
<dbReference type="PANTHER" id="PTHR43364">
    <property type="entry name" value="NADH-SPECIFIC METHYLGLYOXAL REDUCTASE-RELATED"/>
    <property type="match status" value="1"/>
</dbReference>
<comment type="caution">
    <text evidence="3">The sequence shown here is derived from an EMBL/GenBank/DDBJ whole genome shotgun (WGS) entry which is preliminary data.</text>
</comment>
<dbReference type="SUPFAM" id="SSF51430">
    <property type="entry name" value="NAD(P)-linked oxidoreductase"/>
    <property type="match status" value="1"/>
</dbReference>
<reference evidence="3 4" key="1">
    <citation type="submission" date="2024-01" db="EMBL/GenBank/DDBJ databases">
        <title>Complete genome of Cladobotryum mycophilum ATHUM6906.</title>
        <authorList>
            <person name="Christinaki A.C."/>
            <person name="Myridakis A.I."/>
            <person name="Kouvelis V.N."/>
        </authorList>
    </citation>
    <scope>NUCLEOTIDE SEQUENCE [LARGE SCALE GENOMIC DNA]</scope>
    <source>
        <strain evidence="3 4">ATHUM6906</strain>
    </source>
</reference>
<feature type="domain" description="NADP-dependent oxidoreductase" evidence="2">
    <location>
        <begin position="10"/>
        <end position="314"/>
    </location>
</feature>
<keyword evidence="4" id="KW-1185">Reference proteome</keyword>
<dbReference type="PRINTS" id="PR00069">
    <property type="entry name" value="ALDKETRDTASE"/>
</dbReference>
<sequence>MAAKSPLNVILGAGNIGNSAIDQTARFDTPDQVNGFINAFYNRGYHQIDTASAYSPHAPGSSEPRLGAVDAGKRFLIDTKVRSRPGDHKKEEIQKNVDEQLEALKIEQINIEYLHQPDRSVPFEETLESLDQAYRQGKFKKLGLSNYSAADVEQINEICERRGFVKPSVYQGQYNAIVRGGETELFPVLRKYNIAFYAWSPAAGGFFANNYKKAEPGGRFDPNLPLGKLYSSYYLKPSIEKAKDSVGELAAKHGINTHAAALRWTVYHSILSNKYDDAVVIGASSSEQLVQSLDMIEAGPLSEDLVRALDSLYEQVAGDEILYHR</sequence>
<dbReference type="Gene3D" id="3.20.20.100">
    <property type="entry name" value="NADP-dependent oxidoreductase domain"/>
    <property type="match status" value="1"/>
</dbReference>
<dbReference type="Pfam" id="PF00248">
    <property type="entry name" value="Aldo_ket_red"/>
    <property type="match status" value="1"/>
</dbReference>
<dbReference type="InterPro" id="IPR036812">
    <property type="entry name" value="NAD(P)_OxRdtase_dom_sf"/>
</dbReference>
<keyword evidence="1" id="KW-0560">Oxidoreductase</keyword>
<dbReference type="InterPro" id="IPR020471">
    <property type="entry name" value="AKR"/>
</dbReference>
<accession>A0ABR0SBV1</accession>
<evidence type="ECO:0000313" key="3">
    <source>
        <dbReference type="EMBL" id="KAK5989639.1"/>
    </source>
</evidence>
<evidence type="ECO:0000256" key="1">
    <source>
        <dbReference type="ARBA" id="ARBA00023002"/>
    </source>
</evidence>
<dbReference type="CDD" id="cd19075">
    <property type="entry name" value="AKR_AKR7A1-5"/>
    <property type="match status" value="1"/>
</dbReference>
<protein>
    <submittedName>
        <fullName evidence="3">Aldo-keto reductase</fullName>
    </submittedName>
</protein>
<proteinExistence type="predicted"/>
<dbReference type="EMBL" id="JAVFKD010000014">
    <property type="protein sequence ID" value="KAK5989639.1"/>
    <property type="molecule type" value="Genomic_DNA"/>
</dbReference>
<evidence type="ECO:0000259" key="2">
    <source>
        <dbReference type="Pfam" id="PF00248"/>
    </source>
</evidence>
<dbReference type="InterPro" id="IPR050523">
    <property type="entry name" value="AKR_Detox_Biosynth"/>
</dbReference>
<evidence type="ECO:0000313" key="4">
    <source>
        <dbReference type="Proteomes" id="UP001338125"/>
    </source>
</evidence>
<dbReference type="InterPro" id="IPR023210">
    <property type="entry name" value="NADP_OxRdtase_dom"/>
</dbReference>
<name>A0ABR0SBV1_9HYPO</name>
<dbReference type="PANTHER" id="PTHR43364:SF4">
    <property type="entry name" value="NAD(P)-LINKED OXIDOREDUCTASE SUPERFAMILY PROTEIN"/>
    <property type="match status" value="1"/>
</dbReference>
<gene>
    <name evidence="3" type="ORF">PT974_07893</name>
</gene>
<dbReference type="Proteomes" id="UP001338125">
    <property type="component" value="Unassembled WGS sequence"/>
</dbReference>